<evidence type="ECO:0008006" key="3">
    <source>
        <dbReference type="Google" id="ProtNLM"/>
    </source>
</evidence>
<dbReference type="EMBL" id="CP013655">
    <property type="protein sequence ID" value="ALS36062.1"/>
    <property type="molecule type" value="Genomic_DNA"/>
</dbReference>
<dbReference type="SUPFAM" id="SSF47336">
    <property type="entry name" value="ACP-like"/>
    <property type="match status" value="1"/>
</dbReference>
<sequence length="74" mass="8709">MVMNRYLKCIQEFEISSKHRLDDMDSLSKVKLIIYIEDSLQIKINYNFLTIDSFTSYDNLILLIEESLESAKGK</sequence>
<dbReference type="STRING" id="118060.ATZ35_02465"/>
<proteinExistence type="predicted"/>
<accession>A0A0U2ITU5</accession>
<evidence type="ECO:0000313" key="2">
    <source>
        <dbReference type="Proteomes" id="UP000067523"/>
    </source>
</evidence>
<protein>
    <recommendedName>
        <fullName evidence="3">Carrier domain-containing protein</fullName>
    </recommendedName>
</protein>
<keyword evidence="2" id="KW-1185">Reference proteome</keyword>
<gene>
    <name evidence="1" type="ORF">ATZ35_02465</name>
</gene>
<evidence type="ECO:0000313" key="1">
    <source>
        <dbReference type="EMBL" id="ALS36062.1"/>
    </source>
</evidence>
<dbReference type="Gene3D" id="1.10.1200.10">
    <property type="entry name" value="ACP-like"/>
    <property type="match status" value="1"/>
</dbReference>
<dbReference type="Proteomes" id="UP000067523">
    <property type="component" value="Chromosome"/>
</dbReference>
<dbReference type="InterPro" id="IPR036736">
    <property type="entry name" value="ACP-like_sf"/>
</dbReference>
<reference evidence="2" key="1">
    <citation type="submission" date="2015-12" db="EMBL/GenBank/DDBJ databases">
        <authorList>
            <person name="Lauer A."/>
            <person name="Humrighouse B."/>
            <person name="Loparev V."/>
            <person name="Shewmaker P.L."/>
            <person name="Whitney A.M."/>
            <person name="McLaughlin R.W."/>
        </authorList>
    </citation>
    <scope>NUCLEOTIDE SEQUENCE [LARGE SCALE GENOMIC DNA]</scope>
    <source>
        <strain evidence="2">LMG 26678</strain>
    </source>
</reference>
<organism evidence="1 2">
    <name type="scientific">Enterococcus rotai</name>
    <dbReference type="NCBI Taxonomy" id="118060"/>
    <lineage>
        <taxon>Bacteria</taxon>
        <taxon>Bacillati</taxon>
        <taxon>Bacillota</taxon>
        <taxon>Bacilli</taxon>
        <taxon>Lactobacillales</taxon>
        <taxon>Enterococcaceae</taxon>
        <taxon>Enterococcus</taxon>
    </lineage>
</organism>
<dbReference type="KEGG" id="erx:ATZ35_02465"/>
<dbReference type="AlphaFoldDB" id="A0A0U2ITU5"/>
<name>A0A0U2ITU5_9ENTE</name>